<comment type="caution">
    <text evidence="9">The sequence shown here is derived from an EMBL/GenBank/DDBJ whole genome shotgun (WGS) entry which is preliminary data.</text>
</comment>
<proteinExistence type="predicted"/>
<dbReference type="OrthoDB" id="9785600at2"/>
<keyword evidence="4 7" id="KW-0812">Transmembrane</keyword>
<feature type="transmembrane region" description="Helical" evidence="7">
    <location>
        <begin position="257"/>
        <end position="276"/>
    </location>
</feature>
<dbReference type="InterPro" id="IPR004681">
    <property type="entry name" value="TRAP_DctM"/>
</dbReference>
<dbReference type="EMBL" id="LSFI01000064">
    <property type="protein sequence ID" value="OAG26792.1"/>
    <property type="molecule type" value="Genomic_DNA"/>
</dbReference>
<evidence type="ECO:0000313" key="10">
    <source>
        <dbReference type="Proteomes" id="UP000076964"/>
    </source>
</evidence>
<feature type="transmembrane region" description="Helical" evidence="7">
    <location>
        <begin position="7"/>
        <end position="27"/>
    </location>
</feature>
<gene>
    <name evidence="9" type="ORF">TH606_10385</name>
</gene>
<dbReference type="AlphaFoldDB" id="A0A177E6E6"/>
<evidence type="ECO:0000256" key="5">
    <source>
        <dbReference type="ARBA" id="ARBA00022989"/>
    </source>
</evidence>
<evidence type="ECO:0000256" key="7">
    <source>
        <dbReference type="SAM" id="Phobius"/>
    </source>
</evidence>
<evidence type="ECO:0000256" key="6">
    <source>
        <dbReference type="ARBA" id="ARBA00023136"/>
    </source>
</evidence>
<feature type="transmembrane region" description="Helical" evidence="7">
    <location>
        <begin position="182"/>
        <end position="208"/>
    </location>
</feature>
<evidence type="ECO:0000256" key="2">
    <source>
        <dbReference type="ARBA" id="ARBA00022475"/>
    </source>
</evidence>
<organism evidence="9 10">
    <name type="scientific">Thermodesulfatator autotrophicus</name>
    <dbReference type="NCBI Taxonomy" id="1795632"/>
    <lineage>
        <taxon>Bacteria</taxon>
        <taxon>Pseudomonadati</taxon>
        <taxon>Thermodesulfobacteriota</taxon>
        <taxon>Thermodesulfobacteria</taxon>
        <taxon>Thermodesulfobacteriales</taxon>
        <taxon>Thermodesulfatatoraceae</taxon>
        <taxon>Thermodesulfatator</taxon>
    </lineage>
</organism>
<feature type="domain" description="TRAP C4-dicarboxylate transport system permease DctM subunit" evidence="8">
    <location>
        <begin position="13"/>
        <end position="446"/>
    </location>
</feature>
<dbReference type="PIRSF" id="PIRSF006066">
    <property type="entry name" value="HI0050"/>
    <property type="match status" value="1"/>
</dbReference>
<dbReference type="NCBIfam" id="TIGR00786">
    <property type="entry name" value="dctM"/>
    <property type="match status" value="1"/>
</dbReference>
<evidence type="ECO:0000256" key="1">
    <source>
        <dbReference type="ARBA" id="ARBA00004429"/>
    </source>
</evidence>
<reference evidence="9 10" key="1">
    <citation type="submission" date="2016-02" db="EMBL/GenBank/DDBJ databases">
        <title>Draft genome sequence of Thermodesulfatator sp. S606.</title>
        <authorList>
            <person name="Lai Q."/>
            <person name="Cao J."/>
            <person name="Dupont S."/>
            <person name="Shao Z."/>
            <person name="Jebbar M."/>
            <person name="Alain K."/>
        </authorList>
    </citation>
    <scope>NUCLEOTIDE SEQUENCE [LARGE SCALE GENOMIC DNA]</scope>
    <source>
        <strain evidence="9 10">S606</strain>
    </source>
</reference>
<evidence type="ECO:0000313" key="9">
    <source>
        <dbReference type="EMBL" id="OAG26792.1"/>
    </source>
</evidence>
<dbReference type="GO" id="GO:0022857">
    <property type="term" value="F:transmembrane transporter activity"/>
    <property type="evidence" value="ECO:0007669"/>
    <property type="project" value="TreeGrafter"/>
</dbReference>
<feature type="transmembrane region" description="Helical" evidence="7">
    <location>
        <begin position="429"/>
        <end position="451"/>
    </location>
</feature>
<dbReference type="PANTHER" id="PTHR33362:SF7">
    <property type="entry name" value="SLL1103 PROTEIN"/>
    <property type="match status" value="1"/>
</dbReference>
<accession>A0A177E6E6</accession>
<dbReference type="InterPro" id="IPR010656">
    <property type="entry name" value="DctM"/>
</dbReference>
<feature type="transmembrane region" description="Helical" evidence="7">
    <location>
        <begin position="33"/>
        <end position="53"/>
    </location>
</feature>
<dbReference type="Proteomes" id="UP000076964">
    <property type="component" value="Unassembled WGS sequence"/>
</dbReference>
<evidence type="ECO:0000259" key="8">
    <source>
        <dbReference type="Pfam" id="PF06808"/>
    </source>
</evidence>
<evidence type="ECO:0000256" key="4">
    <source>
        <dbReference type="ARBA" id="ARBA00022692"/>
    </source>
</evidence>
<sequence length="452" mass="48263">MTPETLLVPAMFLFLIFLLFLGVPVAFALSGTAFFFSIIGIKLGLFGFELLYALPERLMGIAENYVLLAIPFFIFMGSLLERSGLAENLLETMGEIFSSLRGGLAISVVIVGTLLAAATGIVGATVITMGLISLPAMLKHGYSKKLACGVIAASGTLGQIIPPSIVLIVLADQLGVSVGDMFLAAIAPGLILASFYIIFVFGFSLFNPKAAPAIPKKQYVSAFEFIVKALKVVFPPLLLIVIVLGSIFTGWATPTEAGAFGAVGAMALALFSRRFSSKNLKESLLTTVKLSSMVMFILVGATAFTLVFRGVYGDFLIEDLLINLPGGKWGFLLTVNLIVFILGFFLDFFEIVFIVVPLVAPVAERLLAPCFSDFSEPSKIALVWFGVMISMNLQTSFLTPPLGFSLFYLKGVSPSGVTTSDIYKGVIPFIVIQLLALGAIIMAPEIAVSLLK</sequence>
<feature type="transmembrane region" description="Helical" evidence="7">
    <location>
        <begin position="229"/>
        <end position="251"/>
    </location>
</feature>
<dbReference type="STRING" id="1795632.TH606_10385"/>
<keyword evidence="5 7" id="KW-1133">Transmembrane helix</keyword>
<feature type="transmembrane region" description="Helical" evidence="7">
    <location>
        <begin position="381"/>
        <end position="409"/>
    </location>
</feature>
<keyword evidence="10" id="KW-1185">Reference proteome</keyword>
<feature type="transmembrane region" description="Helical" evidence="7">
    <location>
        <begin position="105"/>
        <end position="134"/>
    </location>
</feature>
<keyword evidence="6 7" id="KW-0472">Membrane</keyword>
<dbReference type="Pfam" id="PF06808">
    <property type="entry name" value="DctM"/>
    <property type="match status" value="1"/>
</dbReference>
<evidence type="ECO:0000256" key="3">
    <source>
        <dbReference type="ARBA" id="ARBA00022519"/>
    </source>
</evidence>
<dbReference type="GO" id="GO:0005886">
    <property type="term" value="C:plasma membrane"/>
    <property type="evidence" value="ECO:0007669"/>
    <property type="project" value="UniProtKB-SubCell"/>
</dbReference>
<keyword evidence="2" id="KW-1003">Cell membrane</keyword>
<keyword evidence="3" id="KW-0997">Cell inner membrane</keyword>
<comment type="subcellular location">
    <subcellularLocation>
        <location evidence="1">Cell inner membrane</location>
        <topology evidence="1">Multi-pass membrane protein</topology>
    </subcellularLocation>
</comment>
<feature type="transmembrane region" description="Helical" evidence="7">
    <location>
        <begin position="288"/>
        <end position="311"/>
    </location>
</feature>
<dbReference type="RefSeq" id="WP_068543754.1">
    <property type="nucleotide sequence ID" value="NZ_LSFI01000064.1"/>
</dbReference>
<feature type="transmembrane region" description="Helical" evidence="7">
    <location>
        <begin position="331"/>
        <end position="360"/>
    </location>
</feature>
<dbReference type="PANTHER" id="PTHR33362">
    <property type="entry name" value="SIALIC ACID TRAP TRANSPORTER PERMEASE PROTEIN SIAT-RELATED"/>
    <property type="match status" value="1"/>
</dbReference>
<feature type="transmembrane region" description="Helical" evidence="7">
    <location>
        <begin position="146"/>
        <end position="170"/>
    </location>
</feature>
<protein>
    <submittedName>
        <fullName evidence="9">C4-dicarboxylate ABC transporter</fullName>
    </submittedName>
</protein>
<name>A0A177E6E6_9BACT</name>
<feature type="transmembrane region" description="Helical" evidence="7">
    <location>
        <begin position="65"/>
        <end position="85"/>
    </location>
</feature>